<reference evidence="7 8" key="1">
    <citation type="submission" date="2023-01" db="EMBL/GenBank/DDBJ databases">
        <authorList>
            <person name="Kreplak J."/>
        </authorList>
    </citation>
    <scope>NUCLEOTIDE SEQUENCE [LARGE SCALE GENOMIC DNA]</scope>
</reference>
<protein>
    <recommendedName>
        <fullName evidence="9">S-protein homolog</fullName>
    </recommendedName>
</protein>
<dbReference type="PANTHER" id="PTHR35630:SF1">
    <property type="entry name" value="LEGUMINOSIN GROUP486 SECRETED PEPTIDE"/>
    <property type="match status" value="1"/>
</dbReference>
<sequence length="129" mass="15109">MASQNYFTFFTLYLFFYFLSTTTTLASPKPVIFDIRNDLPNNVVGNLALRCGQDPTSNPKVGEHYNRTFKVDQSLDCTAQWTRFFLTWDGYQEKRDGGHSTIYWSVRKDGFYHSFDASNWKRVETWGTD</sequence>
<dbReference type="Proteomes" id="UP001157006">
    <property type="component" value="Chromosome 1L"/>
</dbReference>
<gene>
    <name evidence="7" type="ORF">VFH_I399960</name>
</gene>
<comment type="similarity">
    <text evidence="2">Belongs to the plant self-incompatibility (S1) protein family.</text>
</comment>
<dbReference type="AlphaFoldDB" id="A0AAV0YZG7"/>
<comment type="subcellular location">
    <subcellularLocation>
        <location evidence="1">Secreted</location>
    </subcellularLocation>
</comment>
<dbReference type="PANTHER" id="PTHR35630">
    <property type="entry name" value="LEGUMINOSIN GROUP486 SECRETED PEPTIDE"/>
    <property type="match status" value="1"/>
</dbReference>
<accession>A0AAV0YZG7</accession>
<evidence type="ECO:0000256" key="4">
    <source>
        <dbReference type="ARBA" id="ARBA00022525"/>
    </source>
</evidence>
<feature type="signal peptide" evidence="6">
    <location>
        <begin position="1"/>
        <end position="26"/>
    </location>
</feature>
<proteinExistence type="inferred from homology"/>
<dbReference type="GO" id="GO:0005576">
    <property type="term" value="C:extracellular region"/>
    <property type="evidence" value="ECO:0007669"/>
    <property type="project" value="UniProtKB-SubCell"/>
</dbReference>
<keyword evidence="4" id="KW-0964">Secreted</keyword>
<organism evidence="7 8">
    <name type="scientific">Vicia faba</name>
    <name type="common">Broad bean</name>
    <name type="synonym">Faba vulgaris</name>
    <dbReference type="NCBI Taxonomy" id="3906"/>
    <lineage>
        <taxon>Eukaryota</taxon>
        <taxon>Viridiplantae</taxon>
        <taxon>Streptophyta</taxon>
        <taxon>Embryophyta</taxon>
        <taxon>Tracheophyta</taxon>
        <taxon>Spermatophyta</taxon>
        <taxon>Magnoliopsida</taxon>
        <taxon>eudicotyledons</taxon>
        <taxon>Gunneridae</taxon>
        <taxon>Pentapetalae</taxon>
        <taxon>rosids</taxon>
        <taxon>fabids</taxon>
        <taxon>Fabales</taxon>
        <taxon>Fabaceae</taxon>
        <taxon>Papilionoideae</taxon>
        <taxon>50 kb inversion clade</taxon>
        <taxon>NPAAA clade</taxon>
        <taxon>Hologalegina</taxon>
        <taxon>IRL clade</taxon>
        <taxon>Fabeae</taxon>
        <taxon>Vicia</taxon>
    </lineage>
</organism>
<keyword evidence="8" id="KW-1185">Reference proteome</keyword>
<evidence type="ECO:0000256" key="6">
    <source>
        <dbReference type="SAM" id="SignalP"/>
    </source>
</evidence>
<feature type="chain" id="PRO_5043807587" description="S-protein homolog" evidence="6">
    <location>
        <begin position="27"/>
        <end position="129"/>
    </location>
</feature>
<evidence type="ECO:0000256" key="5">
    <source>
        <dbReference type="ARBA" id="ARBA00022729"/>
    </source>
</evidence>
<dbReference type="EMBL" id="OX451736">
    <property type="protein sequence ID" value="CAI8589590.1"/>
    <property type="molecule type" value="Genomic_DNA"/>
</dbReference>
<evidence type="ECO:0000313" key="8">
    <source>
        <dbReference type="Proteomes" id="UP001157006"/>
    </source>
</evidence>
<dbReference type="Pfam" id="PF05938">
    <property type="entry name" value="Self-incomp_S1"/>
    <property type="match status" value="1"/>
</dbReference>
<evidence type="ECO:0000313" key="7">
    <source>
        <dbReference type="EMBL" id="CAI8589590.1"/>
    </source>
</evidence>
<evidence type="ECO:0008006" key="9">
    <source>
        <dbReference type="Google" id="ProtNLM"/>
    </source>
</evidence>
<evidence type="ECO:0000256" key="1">
    <source>
        <dbReference type="ARBA" id="ARBA00004613"/>
    </source>
</evidence>
<evidence type="ECO:0000256" key="3">
    <source>
        <dbReference type="ARBA" id="ARBA00022471"/>
    </source>
</evidence>
<keyword evidence="3" id="KW-0713">Self-incompatibility</keyword>
<dbReference type="GO" id="GO:0060320">
    <property type="term" value="P:rejection of self pollen"/>
    <property type="evidence" value="ECO:0007669"/>
    <property type="project" value="UniProtKB-KW"/>
</dbReference>
<dbReference type="InterPro" id="IPR010264">
    <property type="entry name" value="Self-incomp_S1"/>
</dbReference>
<name>A0AAV0YZG7_VICFA</name>
<evidence type="ECO:0000256" key="2">
    <source>
        <dbReference type="ARBA" id="ARBA00005581"/>
    </source>
</evidence>
<keyword evidence="5 6" id="KW-0732">Signal</keyword>